<dbReference type="PROSITE" id="PS00018">
    <property type="entry name" value="EF_HAND_1"/>
    <property type="match status" value="3"/>
</dbReference>
<keyword evidence="3" id="KW-0677">Repeat</keyword>
<comment type="caution">
    <text evidence="6">The sequence shown here is derived from an EMBL/GenBank/DDBJ whole genome shotgun (WGS) entry which is preliminary data.</text>
</comment>
<dbReference type="SUPFAM" id="SSF47473">
    <property type="entry name" value="EF-hand"/>
    <property type="match status" value="1"/>
</dbReference>
<dbReference type="InterPro" id="IPR018247">
    <property type="entry name" value="EF_Hand_1_Ca_BS"/>
</dbReference>
<gene>
    <name evidence="6" type="ORF">ZOSMA_81G00140</name>
</gene>
<dbReference type="Proteomes" id="UP000036987">
    <property type="component" value="Unassembled WGS sequence"/>
</dbReference>
<organism evidence="6 7">
    <name type="scientific">Zostera marina</name>
    <name type="common">Eelgrass</name>
    <dbReference type="NCBI Taxonomy" id="29655"/>
    <lineage>
        <taxon>Eukaryota</taxon>
        <taxon>Viridiplantae</taxon>
        <taxon>Streptophyta</taxon>
        <taxon>Embryophyta</taxon>
        <taxon>Tracheophyta</taxon>
        <taxon>Spermatophyta</taxon>
        <taxon>Magnoliopsida</taxon>
        <taxon>Liliopsida</taxon>
        <taxon>Zosteraceae</taxon>
        <taxon>Zostera</taxon>
    </lineage>
</organism>
<dbReference type="EMBL" id="LFYR01002015">
    <property type="protein sequence ID" value="KMZ57798.1"/>
    <property type="molecule type" value="Genomic_DNA"/>
</dbReference>
<dbReference type="InterPro" id="IPR039647">
    <property type="entry name" value="EF_hand_pair_protein_CML-like"/>
</dbReference>
<dbReference type="SMART" id="SM00054">
    <property type="entry name" value="EFh"/>
    <property type="match status" value="3"/>
</dbReference>
<reference evidence="7" key="1">
    <citation type="journal article" date="2016" name="Nature">
        <title>The genome of the seagrass Zostera marina reveals angiosperm adaptation to the sea.</title>
        <authorList>
            <person name="Olsen J.L."/>
            <person name="Rouze P."/>
            <person name="Verhelst B."/>
            <person name="Lin Y.-C."/>
            <person name="Bayer T."/>
            <person name="Collen J."/>
            <person name="Dattolo E."/>
            <person name="De Paoli E."/>
            <person name="Dittami S."/>
            <person name="Maumus F."/>
            <person name="Michel G."/>
            <person name="Kersting A."/>
            <person name="Lauritano C."/>
            <person name="Lohaus R."/>
            <person name="Toepel M."/>
            <person name="Tonon T."/>
            <person name="Vanneste K."/>
            <person name="Amirebrahimi M."/>
            <person name="Brakel J."/>
            <person name="Bostroem C."/>
            <person name="Chovatia M."/>
            <person name="Grimwood J."/>
            <person name="Jenkins J.W."/>
            <person name="Jueterbock A."/>
            <person name="Mraz A."/>
            <person name="Stam W.T."/>
            <person name="Tice H."/>
            <person name="Bornberg-Bauer E."/>
            <person name="Green P.J."/>
            <person name="Pearson G.A."/>
            <person name="Procaccini G."/>
            <person name="Duarte C.M."/>
            <person name="Schmutz J."/>
            <person name="Reusch T.B.H."/>
            <person name="Van de Peer Y."/>
        </authorList>
    </citation>
    <scope>NUCLEOTIDE SEQUENCE [LARGE SCALE GENOMIC DNA]</scope>
    <source>
        <strain evidence="7">cv. Finnish</strain>
    </source>
</reference>
<proteinExistence type="predicted"/>
<dbReference type="Gene3D" id="1.10.238.10">
    <property type="entry name" value="EF-hand"/>
    <property type="match status" value="2"/>
</dbReference>
<keyword evidence="4" id="KW-0106">Calcium</keyword>
<sequence length="172" mass="19485">MSFPAPSFQLRNQSLNTIRIQRTFDVFDTNKDGELTVSEICQAFAKMGLKVDRLELLSTVSNYFKPNRTGLDFEGFLDLYNSIGEDFFGGGEDYSSNGKEAEMEEDLKAAFDVFDENNDGFISALELQRVLEKLGMVEGNQIKNVKDMICSVDSNQDGMVDINEFKHMMEKL</sequence>
<feature type="domain" description="EF-hand" evidence="5">
    <location>
        <begin position="102"/>
        <end position="137"/>
    </location>
</feature>
<keyword evidence="2" id="KW-0479">Metal-binding</keyword>
<dbReference type="PROSITE" id="PS50222">
    <property type="entry name" value="EF_HAND_2"/>
    <property type="match status" value="3"/>
</dbReference>
<dbReference type="GO" id="GO:0005509">
    <property type="term" value="F:calcium ion binding"/>
    <property type="evidence" value="ECO:0000318"/>
    <property type="project" value="GO_Central"/>
</dbReference>
<dbReference type="PANTHER" id="PTHR10891">
    <property type="entry name" value="EF-HAND CALCIUM-BINDING DOMAIN CONTAINING PROTEIN"/>
    <property type="match status" value="1"/>
</dbReference>
<feature type="domain" description="EF-hand" evidence="5">
    <location>
        <begin position="15"/>
        <end position="50"/>
    </location>
</feature>
<dbReference type="OrthoDB" id="5200at2759"/>
<dbReference type="Pfam" id="PF13499">
    <property type="entry name" value="EF-hand_7"/>
    <property type="match status" value="1"/>
</dbReference>
<evidence type="ECO:0000256" key="3">
    <source>
        <dbReference type="ARBA" id="ARBA00022737"/>
    </source>
</evidence>
<dbReference type="InterPro" id="IPR011992">
    <property type="entry name" value="EF-hand-dom_pair"/>
</dbReference>
<evidence type="ECO:0000256" key="4">
    <source>
        <dbReference type="ARBA" id="ARBA00022837"/>
    </source>
</evidence>
<evidence type="ECO:0000313" key="7">
    <source>
        <dbReference type="Proteomes" id="UP000036987"/>
    </source>
</evidence>
<dbReference type="InterPro" id="IPR002048">
    <property type="entry name" value="EF_hand_dom"/>
</dbReference>
<evidence type="ECO:0000313" key="6">
    <source>
        <dbReference type="EMBL" id="KMZ57798.1"/>
    </source>
</evidence>
<evidence type="ECO:0000256" key="1">
    <source>
        <dbReference type="ARBA" id="ARBA00003291"/>
    </source>
</evidence>
<evidence type="ECO:0000259" key="5">
    <source>
        <dbReference type="PROSITE" id="PS50222"/>
    </source>
</evidence>
<comment type="function">
    <text evidence="1">Potential calcium sensor.</text>
</comment>
<dbReference type="Pfam" id="PF13405">
    <property type="entry name" value="EF-hand_6"/>
    <property type="match status" value="1"/>
</dbReference>
<dbReference type="CDD" id="cd00051">
    <property type="entry name" value="EFh"/>
    <property type="match status" value="1"/>
</dbReference>
<dbReference type="AlphaFoldDB" id="A0A0K9NMG4"/>
<name>A0A0K9NMG4_ZOSMR</name>
<dbReference type="FunFam" id="1.10.238.10:FF:000089">
    <property type="entry name" value="calmodulin-like protein 3"/>
    <property type="match status" value="1"/>
</dbReference>
<dbReference type="STRING" id="29655.A0A0K9NMG4"/>
<accession>A0A0K9NMG4</accession>
<feature type="domain" description="EF-hand" evidence="5">
    <location>
        <begin position="140"/>
        <end position="172"/>
    </location>
</feature>
<keyword evidence="7" id="KW-1185">Reference proteome</keyword>
<dbReference type="OMA" id="MAGTNQG"/>
<protein>
    <submittedName>
        <fullName evidence="6">Calcium-binding protein CML42</fullName>
    </submittedName>
</protein>
<evidence type="ECO:0000256" key="2">
    <source>
        <dbReference type="ARBA" id="ARBA00022723"/>
    </source>
</evidence>